<evidence type="ECO:0000313" key="4">
    <source>
        <dbReference type="EMBL" id="ABZ06014.1"/>
    </source>
</evidence>
<dbReference type="PRINTS" id="PR00102">
    <property type="entry name" value="OTCASE"/>
</dbReference>
<gene>
    <name evidence="4" type="ORF">ALOHA_HF4000005D21ctg1g19</name>
</gene>
<dbReference type="SUPFAM" id="SSF53671">
    <property type="entry name" value="Aspartate/ornithine carbamoyltransferase"/>
    <property type="match status" value="1"/>
</dbReference>
<dbReference type="EMBL" id="EU016564">
    <property type="protein sequence ID" value="ABZ06014.1"/>
    <property type="molecule type" value="Genomic_DNA"/>
</dbReference>
<dbReference type="GO" id="GO:0004585">
    <property type="term" value="F:ornithine carbamoyltransferase activity"/>
    <property type="evidence" value="ECO:0007669"/>
    <property type="project" value="TreeGrafter"/>
</dbReference>
<reference evidence="4" key="1">
    <citation type="journal article" date="2008" name="ISME J.">
        <title>Genomic patterns of recombination, clonal divergence and environment in marine microbial populations.</title>
        <authorList>
            <person name="Konstantinidis K.T."/>
            <person name="Delong E.F."/>
        </authorList>
    </citation>
    <scope>NUCLEOTIDE SEQUENCE</scope>
</reference>
<feature type="domain" description="Aspartate/ornithine carbamoyltransferase Asp/Orn-binding" evidence="2">
    <location>
        <begin position="154"/>
        <end position="304"/>
    </location>
</feature>
<evidence type="ECO:0000259" key="3">
    <source>
        <dbReference type="Pfam" id="PF02729"/>
    </source>
</evidence>
<dbReference type="Pfam" id="PF02729">
    <property type="entry name" value="OTCace_N"/>
    <property type="match status" value="1"/>
</dbReference>
<dbReference type="NCBIfam" id="NF001986">
    <property type="entry name" value="PRK00779.1"/>
    <property type="match status" value="1"/>
</dbReference>
<dbReference type="GO" id="GO:0016597">
    <property type="term" value="F:amino acid binding"/>
    <property type="evidence" value="ECO:0007669"/>
    <property type="project" value="InterPro"/>
</dbReference>
<protein>
    <submittedName>
        <fullName evidence="4">Putative aspartate/ornithine carbamoyltransferase, Asp/Orn binding domain protein</fullName>
    </submittedName>
</protein>
<dbReference type="InterPro" id="IPR006130">
    <property type="entry name" value="Asp/Orn_carbamoylTrfase"/>
</dbReference>
<feature type="domain" description="Aspartate/ornithine carbamoyltransferase carbamoyl-P binding" evidence="3">
    <location>
        <begin position="2"/>
        <end position="148"/>
    </location>
</feature>
<dbReference type="GO" id="GO:0042450">
    <property type="term" value="P:L-arginine biosynthetic process via ornithine"/>
    <property type="evidence" value="ECO:0007669"/>
    <property type="project" value="TreeGrafter"/>
</dbReference>
<dbReference type="NCBIfam" id="TIGR00658">
    <property type="entry name" value="orni_carb_tr"/>
    <property type="match status" value="1"/>
</dbReference>
<sequence length="307" mass="34778">MKNFINISEIPKGELKLILDNAKSRKEKRSSLSKNTIDADVPLDGKILIMIFEKPSTRTRISFDLAVKQLGGKSLILNPDEIHYGRGNESLHDTAKILSQYGDIVMLRTHAHKNVEEFSKYLDIPIINGLTDLSHPCQIMSDVMTFEELKGPIKNKKIAYLGDGNNVVYSLIEASVQFDFELCIACPKSCEPNKNILKWAKKNNENISVITDPLKAVNSADCVMTDKWISMSDKVNKKKKKKILKPYQINKKIMKQANKDAIFMHCLPAARGEEVINEVIDGKQSAVWLEALNRIHIQKSIIEWCLK</sequence>
<dbReference type="InterPro" id="IPR006131">
    <property type="entry name" value="Asp_carbamoyltransf_Asp/Orn-bd"/>
</dbReference>
<dbReference type="InterPro" id="IPR006132">
    <property type="entry name" value="Asp/Orn_carbamoyltranf_P-bd"/>
</dbReference>
<dbReference type="InterPro" id="IPR036901">
    <property type="entry name" value="Asp/Orn_carbamoylTrfase_sf"/>
</dbReference>
<dbReference type="Gene3D" id="3.40.50.1370">
    <property type="entry name" value="Aspartate/ornithine carbamoyltransferase"/>
    <property type="match status" value="2"/>
</dbReference>
<dbReference type="PANTHER" id="PTHR45753">
    <property type="entry name" value="ORNITHINE CARBAMOYLTRANSFERASE, MITOCHONDRIAL"/>
    <property type="match status" value="1"/>
</dbReference>
<dbReference type="InterPro" id="IPR002292">
    <property type="entry name" value="Orn/put_carbamltrans"/>
</dbReference>
<evidence type="ECO:0000259" key="2">
    <source>
        <dbReference type="Pfam" id="PF00185"/>
    </source>
</evidence>
<dbReference type="AlphaFoldDB" id="B3T0A5"/>
<dbReference type="FunFam" id="3.40.50.1370:FF:000008">
    <property type="entry name" value="Ornithine carbamoyltransferase"/>
    <property type="match status" value="1"/>
</dbReference>
<proteinExistence type="predicted"/>
<organism evidence="4">
    <name type="scientific">uncultured marine microorganism HF4000_005D21</name>
    <dbReference type="NCBI Taxonomy" id="455505"/>
    <lineage>
        <taxon>unclassified sequences</taxon>
        <taxon>environmental samples</taxon>
    </lineage>
</organism>
<keyword evidence="1 4" id="KW-0808">Transferase</keyword>
<evidence type="ECO:0000256" key="1">
    <source>
        <dbReference type="ARBA" id="ARBA00022679"/>
    </source>
</evidence>
<dbReference type="PRINTS" id="PR00100">
    <property type="entry name" value="AOTCASE"/>
</dbReference>
<dbReference type="PROSITE" id="PS00097">
    <property type="entry name" value="CARBAMOYLTRANSFERASE"/>
    <property type="match status" value="1"/>
</dbReference>
<dbReference type="Pfam" id="PF00185">
    <property type="entry name" value="OTCace"/>
    <property type="match status" value="1"/>
</dbReference>
<dbReference type="PANTHER" id="PTHR45753:SF3">
    <property type="entry name" value="ORNITHINE TRANSCARBAMYLASE, MITOCHONDRIAL"/>
    <property type="match status" value="1"/>
</dbReference>
<dbReference type="GO" id="GO:0019240">
    <property type="term" value="P:citrulline biosynthetic process"/>
    <property type="evidence" value="ECO:0007669"/>
    <property type="project" value="TreeGrafter"/>
</dbReference>
<accession>B3T0A5</accession>
<name>B3T0A5_9ZZZZ</name>